<gene>
    <name evidence="1" type="ordered locus">RBRH_03295</name>
</gene>
<dbReference type="eggNOG" id="COG3210">
    <property type="taxonomic scope" value="Bacteria"/>
</dbReference>
<organism evidence="1 2">
    <name type="scientific">Mycetohabitans rhizoxinica (strain DSM 19002 / CIP 109453 / HKI 454)</name>
    <name type="common">Paraburkholderia rhizoxinica</name>
    <dbReference type="NCBI Taxonomy" id="882378"/>
    <lineage>
        <taxon>Bacteria</taxon>
        <taxon>Pseudomonadati</taxon>
        <taxon>Pseudomonadota</taxon>
        <taxon>Betaproteobacteria</taxon>
        <taxon>Burkholderiales</taxon>
        <taxon>Burkholderiaceae</taxon>
        <taxon>Mycetohabitans</taxon>
    </lineage>
</organism>
<evidence type="ECO:0000313" key="2">
    <source>
        <dbReference type="Proteomes" id="UP000007437"/>
    </source>
</evidence>
<dbReference type="EMBL" id="FR687359">
    <property type="protein sequence ID" value="CBW74028.1"/>
    <property type="molecule type" value="Genomic_DNA"/>
</dbReference>
<name>E5AMU7_MYCRK</name>
<dbReference type="KEGG" id="brh:RBRH_03295"/>
<evidence type="ECO:0000313" key="1">
    <source>
        <dbReference type="EMBL" id="CBW74028.1"/>
    </source>
</evidence>
<reference evidence="1 2" key="1">
    <citation type="journal article" date="2011" name="J. Bacteriol.">
        <title>Complete genome sequence of Burkholderia rhizoxinica, an endosymbiont of Rhizopus microsporus.</title>
        <authorList>
            <person name="Lackner G."/>
            <person name="Moebius N."/>
            <person name="Partida-Martinez L."/>
            <person name="Hertweck C."/>
        </authorList>
    </citation>
    <scope>NUCLEOTIDE SEQUENCE [LARGE SCALE GENOMIC DNA]</scope>
    <source>
        <strain evidence="2">DSM 19002 / CIP 109453 / HKI 454</strain>
    </source>
</reference>
<dbReference type="AlphaFoldDB" id="E5AMU7"/>
<sequence length="142" mass="14322">MLHVVTQAGGGNFGPAGEQVGQQFGLTVVSTAAGIGTGKTGMKFVPVFMTGVGGALTGSALQGQNPNAAIGGAAVGTVIGYPIAAKIEGKLNDVLNPWYRQEWVDVGMGMSKYVPPNFIPSWTGGFGGGVIQEKAGAAVQTR</sequence>
<accession>E5AMU7</accession>
<proteinExistence type="predicted"/>
<dbReference type="STRING" id="882378.RBRH_03295"/>
<dbReference type="Proteomes" id="UP000007437">
    <property type="component" value="Chromosome"/>
</dbReference>
<protein>
    <submittedName>
        <fullName evidence="1">Uncharacterized protein</fullName>
    </submittedName>
</protein>
<dbReference type="HOGENOM" id="CLU_1812173_0_0_4"/>